<dbReference type="InterPro" id="IPR036291">
    <property type="entry name" value="NAD(P)-bd_dom_sf"/>
</dbReference>
<proteinExistence type="predicted"/>
<gene>
    <name evidence="1" type="ORF">LCGC14_1187310</name>
</gene>
<protein>
    <submittedName>
        <fullName evidence="1">Uncharacterized protein</fullName>
    </submittedName>
</protein>
<reference evidence="1" key="1">
    <citation type="journal article" date="2015" name="Nature">
        <title>Complex archaea that bridge the gap between prokaryotes and eukaryotes.</title>
        <authorList>
            <person name="Spang A."/>
            <person name="Saw J.H."/>
            <person name="Jorgensen S.L."/>
            <person name="Zaremba-Niedzwiedzka K."/>
            <person name="Martijn J."/>
            <person name="Lind A.E."/>
            <person name="van Eijk R."/>
            <person name="Schleper C."/>
            <person name="Guy L."/>
            <person name="Ettema T.J."/>
        </authorList>
    </citation>
    <scope>NUCLEOTIDE SEQUENCE</scope>
</reference>
<accession>A0A0F9P367</accession>
<dbReference type="AlphaFoldDB" id="A0A0F9P367"/>
<sequence length="75" mass="8643">MQLLNRRVFVNSFALGYFKIGMGLQLNEKIEMLIKNKILLKDFGDPDEIFKVIKYINSSKYLVGQVIHINGGLRV</sequence>
<organism evidence="1">
    <name type="scientific">marine sediment metagenome</name>
    <dbReference type="NCBI Taxonomy" id="412755"/>
    <lineage>
        <taxon>unclassified sequences</taxon>
        <taxon>metagenomes</taxon>
        <taxon>ecological metagenomes</taxon>
    </lineage>
</organism>
<dbReference type="EMBL" id="LAZR01005997">
    <property type="protein sequence ID" value="KKM95530.1"/>
    <property type="molecule type" value="Genomic_DNA"/>
</dbReference>
<evidence type="ECO:0000313" key="1">
    <source>
        <dbReference type="EMBL" id="KKM95530.1"/>
    </source>
</evidence>
<dbReference type="Gene3D" id="3.40.50.720">
    <property type="entry name" value="NAD(P)-binding Rossmann-like Domain"/>
    <property type="match status" value="1"/>
</dbReference>
<dbReference type="SUPFAM" id="SSF51735">
    <property type="entry name" value="NAD(P)-binding Rossmann-fold domains"/>
    <property type="match status" value="1"/>
</dbReference>
<name>A0A0F9P367_9ZZZZ</name>
<comment type="caution">
    <text evidence="1">The sequence shown here is derived from an EMBL/GenBank/DDBJ whole genome shotgun (WGS) entry which is preliminary data.</text>
</comment>